<comment type="caution">
    <text evidence="3">The sequence shown here is derived from an EMBL/GenBank/DDBJ whole genome shotgun (WGS) entry which is preliminary data.</text>
</comment>
<feature type="compositionally biased region" description="Basic and acidic residues" evidence="1">
    <location>
        <begin position="154"/>
        <end position="164"/>
    </location>
</feature>
<reference evidence="3" key="1">
    <citation type="submission" date="2023-06" db="EMBL/GenBank/DDBJ databases">
        <authorList>
            <person name="Kurt Z."/>
        </authorList>
    </citation>
    <scope>NUCLEOTIDE SEQUENCE</scope>
</reference>
<organism evidence="3">
    <name type="scientific">Hexamita inflata</name>
    <dbReference type="NCBI Taxonomy" id="28002"/>
    <lineage>
        <taxon>Eukaryota</taxon>
        <taxon>Metamonada</taxon>
        <taxon>Diplomonadida</taxon>
        <taxon>Hexamitidae</taxon>
        <taxon>Hexamitinae</taxon>
        <taxon>Hexamita</taxon>
    </lineage>
</organism>
<evidence type="ECO:0000256" key="1">
    <source>
        <dbReference type="SAM" id="MobiDB-lite"/>
    </source>
</evidence>
<evidence type="ECO:0000313" key="3">
    <source>
        <dbReference type="EMBL" id="CAI9962542.1"/>
    </source>
</evidence>
<dbReference type="Proteomes" id="UP001642409">
    <property type="component" value="Unassembled WGS sequence"/>
</dbReference>
<feature type="compositionally biased region" description="Basic residues" evidence="1">
    <location>
        <begin position="25"/>
        <end position="44"/>
    </location>
</feature>
<feature type="compositionally biased region" description="Polar residues" evidence="1">
    <location>
        <begin position="326"/>
        <end position="340"/>
    </location>
</feature>
<evidence type="ECO:0000313" key="2">
    <source>
        <dbReference type="EMBL" id="CAI9962531.1"/>
    </source>
</evidence>
<accession>A0AA86QT08</accession>
<protein>
    <submittedName>
        <fullName evidence="3">Uncharacterized protein</fullName>
    </submittedName>
</protein>
<evidence type="ECO:0000313" key="5">
    <source>
        <dbReference type="EMBL" id="CAL6110705.1"/>
    </source>
</evidence>
<feature type="region of interest" description="Disordered" evidence="1">
    <location>
        <begin position="326"/>
        <end position="351"/>
    </location>
</feature>
<dbReference type="EMBL" id="CATOUU010000954">
    <property type="protein sequence ID" value="CAI9962542.1"/>
    <property type="molecule type" value="Genomic_DNA"/>
</dbReference>
<proteinExistence type="predicted"/>
<feature type="region of interest" description="Disordered" evidence="1">
    <location>
        <begin position="21"/>
        <end position="81"/>
    </location>
</feature>
<feature type="compositionally biased region" description="Polar residues" evidence="1">
    <location>
        <begin position="199"/>
        <end position="208"/>
    </location>
</feature>
<dbReference type="AlphaFoldDB" id="A0AA86QT08"/>
<feature type="compositionally biased region" description="Polar residues" evidence="1">
    <location>
        <begin position="167"/>
        <end position="189"/>
    </location>
</feature>
<keyword evidence="6" id="KW-1185">Reference proteome</keyword>
<sequence length="395" mass="44455">MHGRRLGRRACYSIIRQPGAEMQARRCRREKKRRQKAKCRRKRAGRPESRRKAAITRQAREIEELSKSQSTRFKAVSSPGSPKLAVAVALATDFLPELELPASSRRVRRRTERKVRANAAQAQAEARKAGGRRTRLAQSGPKARQGGSNSATKQAREPKQERKYLTQGETSSRQLNLTRQASKDSSAQARSPGRRRAQKQANKWGQNNAKRRNQYNCVPRKGTFTLPHCLYKFIKYHTAGIAQRGNACEFRPSRRPPTRPVQLPVGEVFIFAPFLQPRRDQPNEVPGRMAKAAPTQLARQLRGSRQLQSACLFQLALPGGPHSITQKQYKAQGSSNSAQKQAAEARTEPEDWTKGKIIARQASKAPVAWSKQRVRARPSHIIPSKPLKAQQVHSK</sequence>
<feature type="region of interest" description="Disordered" evidence="1">
    <location>
        <begin position="105"/>
        <end position="215"/>
    </location>
</feature>
<gene>
    <name evidence="2" type="ORF">HINF_LOCUS50176</name>
    <name evidence="3" type="ORF">HINF_LOCUS50187</name>
    <name evidence="4" type="ORF">HINF_LOCUS76035</name>
    <name evidence="5" type="ORF">HINF_LOCUS76046</name>
</gene>
<dbReference type="EMBL" id="CAXDID020000694">
    <property type="protein sequence ID" value="CAL6110705.1"/>
    <property type="molecule type" value="Genomic_DNA"/>
</dbReference>
<dbReference type="EMBL" id="CAXDID020000694">
    <property type="protein sequence ID" value="CAL6110683.1"/>
    <property type="molecule type" value="Genomic_DNA"/>
</dbReference>
<evidence type="ECO:0000313" key="4">
    <source>
        <dbReference type="EMBL" id="CAL6110683.1"/>
    </source>
</evidence>
<reference evidence="4 6" key="2">
    <citation type="submission" date="2024-07" db="EMBL/GenBank/DDBJ databases">
        <authorList>
            <person name="Akdeniz Z."/>
        </authorList>
    </citation>
    <scope>NUCLEOTIDE SEQUENCE [LARGE SCALE GENOMIC DNA]</scope>
</reference>
<dbReference type="EMBL" id="CATOUU010000954">
    <property type="protein sequence ID" value="CAI9962531.1"/>
    <property type="molecule type" value="Genomic_DNA"/>
</dbReference>
<evidence type="ECO:0000313" key="6">
    <source>
        <dbReference type="Proteomes" id="UP001642409"/>
    </source>
</evidence>
<name>A0AA86QT08_9EUKA</name>
<feature type="region of interest" description="Disordered" evidence="1">
    <location>
        <begin position="368"/>
        <end position="395"/>
    </location>
</feature>